<comment type="caution">
    <text evidence="2">The sequence shown here is derived from an EMBL/GenBank/DDBJ whole genome shotgun (WGS) entry which is preliminary data.</text>
</comment>
<evidence type="ECO:0000259" key="1">
    <source>
        <dbReference type="Pfam" id="PF00144"/>
    </source>
</evidence>
<dbReference type="PANTHER" id="PTHR43283:SF3">
    <property type="entry name" value="BETA-LACTAMASE FAMILY PROTEIN (AFU_ORTHOLOGUE AFUA_5G07500)"/>
    <property type="match status" value="1"/>
</dbReference>
<dbReference type="Gene3D" id="3.40.710.10">
    <property type="entry name" value="DD-peptidase/beta-lactamase superfamily"/>
    <property type="match status" value="1"/>
</dbReference>
<dbReference type="OrthoDB" id="428260at2759"/>
<gene>
    <name evidence="2" type="ORF">B0J15DRAFT_510303</name>
</gene>
<reference evidence="2" key="1">
    <citation type="journal article" date="2021" name="Nat. Commun.">
        <title>Genetic determinants of endophytism in the Arabidopsis root mycobiome.</title>
        <authorList>
            <person name="Mesny F."/>
            <person name="Miyauchi S."/>
            <person name="Thiergart T."/>
            <person name="Pickel B."/>
            <person name="Atanasova L."/>
            <person name="Karlsson M."/>
            <person name="Huettel B."/>
            <person name="Barry K.W."/>
            <person name="Haridas S."/>
            <person name="Chen C."/>
            <person name="Bauer D."/>
            <person name="Andreopoulos W."/>
            <person name="Pangilinan J."/>
            <person name="LaButti K."/>
            <person name="Riley R."/>
            <person name="Lipzen A."/>
            <person name="Clum A."/>
            <person name="Drula E."/>
            <person name="Henrissat B."/>
            <person name="Kohler A."/>
            <person name="Grigoriev I.V."/>
            <person name="Martin F.M."/>
            <person name="Hacquard S."/>
        </authorList>
    </citation>
    <scope>NUCLEOTIDE SEQUENCE</scope>
    <source>
        <strain evidence="2">FSSC 5 MPI-SDFR-AT-0091</strain>
    </source>
</reference>
<keyword evidence="3" id="KW-1185">Reference proteome</keyword>
<organism evidence="2 3">
    <name type="scientific">Fusarium solani</name>
    <name type="common">Filamentous fungus</name>
    <dbReference type="NCBI Taxonomy" id="169388"/>
    <lineage>
        <taxon>Eukaryota</taxon>
        <taxon>Fungi</taxon>
        <taxon>Dikarya</taxon>
        <taxon>Ascomycota</taxon>
        <taxon>Pezizomycotina</taxon>
        <taxon>Sordariomycetes</taxon>
        <taxon>Hypocreomycetidae</taxon>
        <taxon>Hypocreales</taxon>
        <taxon>Nectriaceae</taxon>
        <taxon>Fusarium</taxon>
        <taxon>Fusarium solani species complex</taxon>
    </lineage>
</organism>
<dbReference type="InterPro" id="IPR050789">
    <property type="entry name" value="Diverse_Enzym_Activities"/>
</dbReference>
<dbReference type="InterPro" id="IPR012338">
    <property type="entry name" value="Beta-lactam/transpept-like"/>
</dbReference>
<name>A0A9P9KTP8_FUSSL</name>
<dbReference type="Pfam" id="PF00144">
    <property type="entry name" value="Beta-lactamase"/>
    <property type="match status" value="1"/>
</dbReference>
<dbReference type="EMBL" id="JAGTJS010000005">
    <property type="protein sequence ID" value="KAH7268470.1"/>
    <property type="molecule type" value="Genomic_DNA"/>
</dbReference>
<dbReference type="SUPFAM" id="SSF56601">
    <property type="entry name" value="beta-lactamase/transpeptidase-like"/>
    <property type="match status" value="1"/>
</dbReference>
<protein>
    <submittedName>
        <fullName evidence="2">Beta-lactamase/transpeptidase-like protein</fullName>
    </submittedName>
</protein>
<evidence type="ECO:0000313" key="3">
    <source>
        <dbReference type="Proteomes" id="UP000736672"/>
    </source>
</evidence>
<sequence length="347" mass="39068">MLLGQETTTTLRETIDAYTQRPNGIPGLVYIVVDRDGRHVFAYVSGKRGSGQLEDMTLDTTFWIASCTKLVTTIAAMQLVESGKVRLDREEDIQLILPELSRISVVEEGADGALKLVDQQRKITLRMLLTHTAGFGYSFSNRKLKKWFEPVGINEFDDQDHDVYTQPLVNQPGSAWEYGIVIDWAGRLVERMSSLSLDDYCRLHIFEPLGIQRMTFFPTAEMKENLAYLHRRNEDGSIQEDTVKGGTAQMFSNQIPQFPDFARNQEPPGNPPQGWGLSFFSLLQPDPTGRAAGTAWWSGLANLIWWADVETGIGGMLATQILPYGDSQVFQCQADVERKIYAHLVKE</sequence>
<dbReference type="Proteomes" id="UP000736672">
    <property type="component" value="Unassembled WGS sequence"/>
</dbReference>
<dbReference type="PANTHER" id="PTHR43283">
    <property type="entry name" value="BETA-LACTAMASE-RELATED"/>
    <property type="match status" value="1"/>
</dbReference>
<dbReference type="AlphaFoldDB" id="A0A9P9KTP8"/>
<feature type="domain" description="Beta-lactamase-related" evidence="1">
    <location>
        <begin position="20"/>
        <end position="323"/>
    </location>
</feature>
<dbReference type="InterPro" id="IPR001466">
    <property type="entry name" value="Beta-lactam-related"/>
</dbReference>
<accession>A0A9P9KTP8</accession>
<evidence type="ECO:0000313" key="2">
    <source>
        <dbReference type="EMBL" id="KAH7268470.1"/>
    </source>
</evidence>
<proteinExistence type="predicted"/>